<protein>
    <recommendedName>
        <fullName evidence="3">SusD/RagB family nutrient-binding outer membrane lipoprotein</fullName>
    </recommendedName>
</protein>
<evidence type="ECO:0000313" key="1">
    <source>
        <dbReference type="EMBL" id="PKD16573.1"/>
    </source>
</evidence>
<comment type="caution">
    <text evidence="1">The sequence shown here is derived from an EMBL/GenBank/DDBJ whole genome shotgun (WGS) entry which is preliminary data.</text>
</comment>
<organism evidence="1 2">
    <name type="scientific">Salegentibacter salinarum</name>
    <dbReference type="NCBI Taxonomy" id="447422"/>
    <lineage>
        <taxon>Bacteria</taxon>
        <taxon>Pseudomonadati</taxon>
        <taxon>Bacteroidota</taxon>
        <taxon>Flavobacteriia</taxon>
        <taxon>Flavobacteriales</taxon>
        <taxon>Flavobacteriaceae</taxon>
        <taxon>Salegentibacter</taxon>
    </lineage>
</organism>
<dbReference type="AlphaFoldDB" id="A0A2N0TPB9"/>
<dbReference type="Proteomes" id="UP000232673">
    <property type="component" value="Unassembled WGS sequence"/>
</dbReference>
<gene>
    <name evidence="1" type="ORF">APR41_09565</name>
</gene>
<evidence type="ECO:0000313" key="2">
    <source>
        <dbReference type="Proteomes" id="UP000232673"/>
    </source>
</evidence>
<dbReference type="Pfam" id="PF12771">
    <property type="entry name" value="SusD-like_2"/>
    <property type="match status" value="1"/>
</dbReference>
<dbReference type="InterPro" id="IPR011990">
    <property type="entry name" value="TPR-like_helical_dom_sf"/>
</dbReference>
<dbReference type="InterPro" id="IPR041662">
    <property type="entry name" value="SusD-like_2"/>
</dbReference>
<accession>A0A2N0TPB9</accession>
<sequence>MKRIYIILLSSLFIWSCNKFDDEINTNPNRPSEASGTQLIASAQLSLPGLSSSPKGAFMAQYLAETQYVGQSLYPQESTSFYSWYQSPLINLQTVIDSEELNGNDGPVANQKAVAKILKAYYFWNITDRWGDVPYFDALQGGDNYTPTYDPQEEIYNDLFSELQEAGDMIVSGSINNDIVYNGDMAKWEKFANTLRMLMALRLSEVDPDKGSTEFNAAVNDGVFESNSDNLVYRHLADADNQSYWFGQVVNQNREWWALTETLVEEMKPVDDPRLAVYGEPARSSGEYVGLEFGKEEVTGTETEEYSLLGSDIYAQDAPVYLVTYGQVLFAMAEAVERGWITGDAEEYYNMAVEASIEQWTGNTDEVDEFLNNPEIAFDADNAIESISNQRWVHLYMFGYEAWSEWRRTGYPNDLVEPNGMAVPTRLSYPDNEAFNNEENYYEAIDRQFGGDDSIYGNVWWDE</sequence>
<dbReference type="OrthoDB" id="725917at2"/>
<name>A0A2N0TPB9_9FLAO</name>
<dbReference type="EMBL" id="LKTS01000046">
    <property type="protein sequence ID" value="PKD16573.1"/>
    <property type="molecule type" value="Genomic_DNA"/>
</dbReference>
<dbReference type="STRING" id="447422.SAMN05660903_01947"/>
<evidence type="ECO:0008006" key="3">
    <source>
        <dbReference type="Google" id="ProtNLM"/>
    </source>
</evidence>
<dbReference type="SUPFAM" id="SSF48452">
    <property type="entry name" value="TPR-like"/>
    <property type="match status" value="1"/>
</dbReference>
<proteinExistence type="predicted"/>
<dbReference type="RefSeq" id="WP_079713009.1">
    <property type="nucleotide sequence ID" value="NZ_FUZC01000006.1"/>
</dbReference>
<dbReference type="Gene3D" id="1.25.40.390">
    <property type="match status" value="1"/>
</dbReference>
<reference evidence="1 2" key="1">
    <citation type="submission" date="2015-10" db="EMBL/GenBank/DDBJ databases">
        <title>Draft genome sequence of Salegentibacter salinarum KCTC 12975.</title>
        <authorList>
            <person name="Lin W."/>
            <person name="Zheng Q."/>
        </authorList>
    </citation>
    <scope>NUCLEOTIDE SEQUENCE [LARGE SCALE GENOMIC DNA]</scope>
    <source>
        <strain evidence="1 2">KCTC 12975</strain>
    </source>
</reference>
<keyword evidence="2" id="KW-1185">Reference proteome</keyword>